<gene>
    <name evidence="2" type="ORF">V1I91_10275</name>
</gene>
<evidence type="ECO:0000313" key="3">
    <source>
        <dbReference type="Proteomes" id="UP001356308"/>
    </source>
</evidence>
<dbReference type="EMBL" id="JAZDDG010000004">
    <property type="protein sequence ID" value="MEE1976455.1"/>
    <property type="molecule type" value="Genomic_DNA"/>
</dbReference>
<proteinExistence type="predicted"/>
<dbReference type="Pfam" id="PF04972">
    <property type="entry name" value="BON"/>
    <property type="match status" value="1"/>
</dbReference>
<evidence type="ECO:0000313" key="2">
    <source>
        <dbReference type="EMBL" id="MEE1976455.1"/>
    </source>
</evidence>
<dbReference type="RefSeq" id="WP_272651286.1">
    <property type="nucleotide sequence ID" value="NZ_JAZDDG010000004.1"/>
</dbReference>
<reference evidence="2 3" key="1">
    <citation type="submission" date="2024-01" db="EMBL/GenBank/DDBJ databases">
        <title>Maribacter spp. originated from different algae showed divergent polysaccharides utilization ability.</title>
        <authorList>
            <person name="Wang H."/>
            <person name="Wu Y."/>
        </authorList>
    </citation>
    <scope>NUCLEOTIDE SEQUENCE [LARGE SCALE GENOMIC DNA]</scope>
    <source>
        <strain evidence="2 3">PR1</strain>
    </source>
</reference>
<dbReference type="PROSITE" id="PS50914">
    <property type="entry name" value="BON"/>
    <property type="match status" value="1"/>
</dbReference>
<dbReference type="InterPro" id="IPR007055">
    <property type="entry name" value="BON_dom"/>
</dbReference>
<organism evidence="2 3">
    <name type="scientific">Maribacter cobaltidurans</name>
    <dbReference type="NCBI Taxonomy" id="1178778"/>
    <lineage>
        <taxon>Bacteria</taxon>
        <taxon>Pseudomonadati</taxon>
        <taxon>Bacteroidota</taxon>
        <taxon>Flavobacteriia</taxon>
        <taxon>Flavobacteriales</taxon>
        <taxon>Flavobacteriaceae</taxon>
        <taxon>Maribacter</taxon>
    </lineage>
</organism>
<keyword evidence="3" id="KW-1185">Reference proteome</keyword>
<protein>
    <submittedName>
        <fullName evidence="2">BON domain-containing protein</fullName>
    </submittedName>
</protein>
<evidence type="ECO:0000259" key="1">
    <source>
        <dbReference type="PROSITE" id="PS50914"/>
    </source>
</evidence>
<accession>A0ABU7IU92</accession>
<feature type="domain" description="BON" evidence="1">
    <location>
        <begin position="1"/>
        <end position="65"/>
    </location>
</feature>
<dbReference type="Gene3D" id="3.30.1340.30">
    <property type="match status" value="1"/>
</dbReference>
<name>A0ABU7IU92_9FLAO</name>
<dbReference type="Proteomes" id="UP001356308">
    <property type="component" value="Unassembled WGS sequence"/>
</dbReference>
<sequence>MKSQITKASERLVNLEAKAIQVQVDGDTVQLKGRVHSFNERELAEKTAYKALGLRHVQNDIVVQYYPEFV</sequence>
<comment type="caution">
    <text evidence="2">The sequence shown here is derived from an EMBL/GenBank/DDBJ whole genome shotgun (WGS) entry which is preliminary data.</text>
</comment>